<name>A0A371BKN4_9SPHN</name>
<keyword evidence="2" id="KW-1185">Reference proteome</keyword>
<reference evidence="2" key="1">
    <citation type="submission" date="2018-08" db="EMBL/GenBank/DDBJ databases">
        <authorList>
            <person name="Kim S.-J."/>
            <person name="Jung G.-Y."/>
        </authorList>
    </citation>
    <scope>NUCLEOTIDE SEQUENCE [LARGE SCALE GENOMIC DNA]</scope>
    <source>
        <strain evidence="2">GY_G</strain>
    </source>
</reference>
<dbReference type="Proteomes" id="UP000263833">
    <property type="component" value="Unassembled WGS sequence"/>
</dbReference>
<evidence type="ECO:0000313" key="1">
    <source>
        <dbReference type="EMBL" id="RDV07921.1"/>
    </source>
</evidence>
<sequence>MKKAVLLLLSITLGTVSITAPIHARKGDDQVKAREQMNSGKVLSLREIEGRVVPRMRGMEYLGPEYDGSAQVYRLKFIDSGRVIFVDVDARSGSVLRQR</sequence>
<accession>A0A371BKN4</accession>
<dbReference type="RefSeq" id="WP_115549485.1">
    <property type="nucleotide sequence ID" value="NZ_QRGP01000001.1"/>
</dbReference>
<evidence type="ECO:0000313" key="2">
    <source>
        <dbReference type="Proteomes" id="UP000263833"/>
    </source>
</evidence>
<comment type="caution">
    <text evidence="1">The sequence shown here is derived from an EMBL/GenBank/DDBJ whole genome shotgun (WGS) entry which is preliminary data.</text>
</comment>
<evidence type="ECO:0008006" key="3">
    <source>
        <dbReference type="Google" id="ProtNLM"/>
    </source>
</evidence>
<gene>
    <name evidence="1" type="ORF">DXH95_08465</name>
</gene>
<dbReference type="OrthoDB" id="7428944at2"/>
<organism evidence="1 2">
    <name type="scientific">Sphingorhabdus pulchriflava</name>
    <dbReference type="NCBI Taxonomy" id="2292257"/>
    <lineage>
        <taxon>Bacteria</taxon>
        <taxon>Pseudomonadati</taxon>
        <taxon>Pseudomonadota</taxon>
        <taxon>Alphaproteobacteria</taxon>
        <taxon>Sphingomonadales</taxon>
        <taxon>Sphingomonadaceae</taxon>
        <taxon>Sphingorhabdus</taxon>
    </lineage>
</organism>
<proteinExistence type="predicted"/>
<protein>
    <recommendedName>
        <fullName evidence="3">PepSY domain-containing protein</fullName>
    </recommendedName>
</protein>
<dbReference type="AlphaFoldDB" id="A0A371BKN4"/>
<dbReference type="EMBL" id="QRGP01000001">
    <property type="protein sequence ID" value="RDV07921.1"/>
    <property type="molecule type" value="Genomic_DNA"/>
</dbReference>